<evidence type="ECO:0000313" key="6">
    <source>
        <dbReference type="Proteomes" id="UP000297299"/>
    </source>
</evidence>
<dbReference type="InterPro" id="IPR023352">
    <property type="entry name" value="MAPEG-like_dom_sf"/>
</dbReference>
<gene>
    <name evidence="5" type="ORF">BOTCAL_0080g00030</name>
</gene>
<dbReference type="Pfam" id="PF01124">
    <property type="entry name" value="MAPEG"/>
    <property type="match status" value="1"/>
</dbReference>
<proteinExistence type="predicted"/>
<keyword evidence="3" id="KW-1133">Transmembrane helix</keyword>
<dbReference type="InterPro" id="IPR001129">
    <property type="entry name" value="Membr-assoc_MAPEG"/>
</dbReference>
<evidence type="ECO:0000256" key="2">
    <source>
        <dbReference type="ARBA" id="ARBA00022692"/>
    </source>
</evidence>
<dbReference type="SUPFAM" id="SSF161084">
    <property type="entry name" value="MAPEG domain-like"/>
    <property type="match status" value="1"/>
</dbReference>
<keyword evidence="4" id="KW-0472">Membrane</keyword>
<dbReference type="AlphaFoldDB" id="A0A4Y8D800"/>
<protein>
    <submittedName>
        <fullName evidence="5">Uncharacterized protein</fullName>
    </submittedName>
</protein>
<dbReference type="Proteomes" id="UP000297299">
    <property type="component" value="Unassembled WGS sequence"/>
</dbReference>
<dbReference type="OrthoDB" id="2122304at2759"/>
<comment type="subcellular location">
    <subcellularLocation>
        <location evidence="1">Membrane</location>
    </subcellularLocation>
</comment>
<dbReference type="EMBL" id="PHWZ01000080">
    <property type="protein sequence ID" value="TEY73275.1"/>
    <property type="molecule type" value="Genomic_DNA"/>
</dbReference>
<evidence type="ECO:0000256" key="3">
    <source>
        <dbReference type="ARBA" id="ARBA00022989"/>
    </source>
</evidence>
<sequence length="157" mass="16842">MSGLFDTTRNFSLYGVPAAWILAHIPHAYAVSSSKCFDNRSPRDFPKSLEADQSLDKAKKNRIRRAHAAAANGYENIGFFASAVVAGNVAGLSHSTLNALTGAYLISRAVYNFLYINNESQGAAAARSLVWLFGIGLSSTLFIKSGNILTNKAANLL</sequence>
<organism evidence="5 6">
    <name type="scientific">Botryotinia calthae</name>
    <dbReference type="NCBI Taxonomy" id="38488"/>
    <lineage>
        <taxon>Eukaryota</taxon>
        <taxon>Fungi</taxon>
        <taxon>Dikarya</taxon>
        <taxon>Ascomycota</taxon>
        <taxon>Pezizomycotina</taxon>
        <taxon>Leotiomycetes</taxon>
        <taxon>Helotiales</taxon>
        <taxon>Sclerotiniaceae</taxon>
        <taxon>Botryotinia</taxon>
    </lineage>
</organism>
<name>A0A4Y8D800_9HELO</name>
<dbReference type="PANTHER" id="PTHR35371:SF1">
    <property type="entry name" value="BLR7753 PROTEIN"/>
    <property type="match status" value="1"/>
</dbReference>
<dbReference type="PANTHER" id="PTHR35371">
    <property type="entry name" value="INNER MEMBRANE PROTEIN"/>
    <property type="match status" value="1"/>
</dbReference>
<comment type="caution">
    <text evidence="5">The sequence shown here is derived from an EMBL/GenBank/DDBJ whole genome shotgun (WGS) entry which is preliminary data.</text>
</comment>
<keyword evidence="6" id="KW-1185">Reference proteome</keyword>
<keyword evidence="2" id="KW-0812">Transmembrane</keyword>
<evidence type="ECO:0000256" key="4">
    <source>
        <dbReference type="ARBA" id="ARBA00023136"/>
    </source>
</evidence>
<evidence type="ECO:0000256" key="1">
    <source>
        <dbReference type="ARBA" id="ARBA00004370"/>
    </source>
</evidence>
<evidence type="ECO:0000313" key="5">
    <source>
        <dbReference type="EMBL" id="TEY73275.1"/>
    </source>
</evidence>
<accession>A0A4Y8D800</accession>
<dbReference type="Gene3D" id="1.20.120.550">
    <property type="entry name" value="Membrane associated eicosanoid/glutathione metabolism-like domain"/>
    <property type="match status" value="1"/>
</dbReference>
<reference evidence="5 6" key="1">
    <citation type="submission" date="2017-11" db="EMBL/GenBank/DDBJ databases">
        <title>Comparative genomics of Botrytis spp.</title>
        <authorList>
            <person name="Valero-Jimenez C.A."/>
            <person name="Tapia P."/>
            <person name="Veloso J."/>
            <person name="Silva-Moreno E."/>
            <person name="Staats M."/>
            <person name="Valdes J.H."/>
            <person name="Van Kan J.A.L."/>
        </authorList>
    </citation>
    <scope>NUCLEOTIDE SEQUENCE [LARGE SCALE GENOMIC DNA]</scope>
    <source>
        <strain evidence="5 6">MUCL2830</strain>
    </source>
</reference>
<dbReference type="GO" id="GO:0016020">
    <property type="term" value="C:membrane"/>
    <property type="evidence" value="ECO:0007669"/>
    <property type="project" value="UniProtKB-SubCell"/>
</dbReference>